<keyword evidence="1" id="KW-0418">Kinase</keyword>
<dbReference type="EMBL" id="MK072384">
    <property type="protein sequence ID" value="AYV82786.1"/>
    <property type="molecule type" value="Genomic_DNA"/>
</dbReference>
<name>A0A3G5A6A5_9VIRU</name>
<protein>
    <submittedName>
        <fullName evidence="1">Protein kinase</fullName>
    </submittedName>
</protein>
<proteinExistence type="predicted"/>
<keyword evidence="1" id="KW-0808">Transferase</keyword>
<dbReference type="GO" id="GO:0016301">
    <property type="term" value="F:kinase activity"/>
    <property type="evidence" value="ECO:0007669"/>
    <property type="project" value="UniProtKB-KW"/>
</dbReference>
<sequence>MLNYDLIGTLKDYTDDGPVRDDLEYDYDRIKPYHKSFDFIIKNLDELNQKFRPHDYDRRQLADTIDDLFDIISDDKPIIGKYIDHVGNHKHY</sequence>
<organism evidence="1">
    <name type="scientific">Hyperionvirus sp</name>
    <dbReference type="NCBI Taxonomy" id="2487770"/>
    <lineage>
        <taxon>Viruses</taxon>
        <taxon>Varidnaviria</taxon>
        <taxon>Bamfordvirae</taxon>
        <taxon>Nucleocytoviricota</taxon>
        <taxon>Megaviricetes</taxon>
        <taxon>Imitervirales</taxon>
        <taxon>Mimiviridae</taxon>
        <taxon>Klosneuvirinae</taxon>
    </lineage>
</organism>
<reference evidence="1" key="1">
    <citation type="submission" date="2018-10" db="EMBL/GenBank/DDBJ databases">
        <title>Hidden diversity of soil giant viruses.</title>
        <authorList>
            <person name="Schulz F."/>
            <person name="Alteio L."/>
            <person name="Goudeau D."/>
            <person name="Ryan E.M."/>
            <person name="Malmstrom R.R."/>
            <person name="Blanchard J."/>
            <person name="Woyke T."/>
        </authorList>
    </citation>
    <scope>NUCLEOTIDE SEQUENCE</scope>
    <source>
        <strain evidence="1">HYV1</strain>
    </source>
</reference>
<gene>
    <name evidence="1" type="ORF">Hyperionvirus2_154</name>
</gene>
<evidence type="ECO:0000313" key="1">
    <source>
        <dbReference type="EMBL" id="AYV82786.1"/>
    </source>
</evidence>
<accession>A0A3G5A6A5</accession>